<evidence type="ECO:0000256" key="1">
    <source>
        <dbReference type="SAM" id="MobiDB-lite"/>
    </source>
</evidence>
<organism evidence="3 4">
    <name type="scientific">Plakobranchus ocellatus</name>
    <dbReference type="NCBI Taxonomy" id="259542"/>
    <lineage>
        <taxon>Eukaryota</taxon>
        <taxon>Metazoa</taxon>
        <taxon>Spiralia</taxon>
        <taxon>Lophotrochozoa</taxon>
        <taxon>Mollusca</taxon>
        <taxon>Gastropoda</taxon>
        <taxon>Heterobranchia</taxon>
        <taxon>Euthyneura</taxon>
        <taxon>Panpulmonata</taxon>
        <taxon>Sacoglossa</taxon>
        <taxon>Placobranchoidea</taxon>
        <taxon>Plakobranchidae</taxon>
        <taxon>Plakobranchus</taxon>
    </lineage>
</organism>
<evidence type="ECO:0000313" key="3">
    <source>
        <dbReference type="EMBL" id="GFN97490.1"/>
    </source>
</evidence>
<protein>
    <submittedName>
        <fullName evidence="3">Uncharacterized protein</fullName>
    </submittedName>
</protein>
<sequence length="137" mass="15787">MVMLMAIVMVAIYGDGWVDDGSDSVMVVVMIRTFKLREGNCVAQAYRCKRTPVLEDSKNMKSRNRPKCLPSSELHEHRRRLKERESKPLPNETFKSHMKDAREKARKTPAGENWLVARNVYNEVTSQGDNGFNLYKP</sequence>
<dbReference type="AlphaFoldDB" id="A0AAV3ZE24"/>
<feature type="signal peptide" evidence="2">
    <location>
        <begin position="1"/>
        <end position="16"/>
    </location>
</feature>
<gene>
    <name evidence="3" type="ORF">PoB_002399600</name>
</gene>
<accession>A0AAV3ZE24</accession>
<comment type="caution">
    <text evidence="3">The sequence shown here is derived from an EMBL/GenBank/DDBJ whole genome shotgun (WGS) entry which is preliminary data.</text>
</comment>
<dbReference type="EMBL" id="BLXT01002778">
    <property type="protein sequence ID" value="GFN97490.1"/>
    <property type="molecule type" value="Genomic_DNA"/>
</dbReference>
<feature type="chain" id="PRO_5043708099" evidence="2">
    <location>
        <begin position="17"/>
        <end position="137"/>
    </location>
</feature>
<dbReference type="Proteomes" id="UP000735302">
    <property type="component" value="Unassembled WGS sequence"/>
</dbReference>
<keyword evidence="4" id="KW-1185">Reference proteome</keyword>
<feature type="compositionally biased region" description="Basic and acidic residues" evidence="1">
    <location>
        <begin position="94"/>
        <end position="103"/>
    </location>
</feature>
<name>A0AAV3ZE24_9GAST</name>
<evidence type="ECO:0000256" key="2">
    <source>
        <dbReference type="SAM" id="SignalP"/>
    </source>
</evidence>
<reference evidence="3 4" key="1">
    <citation type="journal article" date="2021" name="Elife">
        <title>Chloroplast acquisition without the gene transfer in kleptoplastic sea slugs, Plakobranchus ocellatus.</title>
        <authorList>
            <person name="Maeda T."/>
            <person name="Takahashi S."/>
            <person name="Yoshida T."/>
            <person name="Shimamura S."/>
            <person name="Takaki Y."/>
            <person name="Nagai Y."/>
            <person name="Toyoda A."/>
            <person name="Suzuki Y."/>
            <person name="Arimoto A."/>
            <person name="Ishii H."/>
            <person name="Satoh N."/>
            <person name="Nishiyama T."/>
            <person name="Hasebe M."/>
            <person name="Maruyama T."/>
            <person name="Minagawa J."/>
            <person name="Obokata J."/>
            <person name="Shigenobu S."/>
        </authorList>
    </citation>
    <scope>NUCLEOTIDE SEQUENCE [LARGE SCALE GENOMIC DNA]</scope>
</reference>
<feature type="region of interest" description="Disordered" evidence="1">
    <location>
        <begin position="53"/>
        <end position="109"/>
    </location>
</feature>
<proteinExistence type="predicted"/>
<evidence type="ECO:0000313" key="4">
    <source>
        <dbReference type="Proteomes" id="UP000735302"/>
    </source>
</evidence>
<keyword evidence="2" id="KW-0732">Signal</keyword>